<evidence type="ECO:0000313" key="3">
    <source>
        <dbReference type="Proteomes" id="UP000785679"/>
    </source>
</evidence>
<name>A0A8J8NWA5_HALGN</name>
<accession>A0A8J8NWA5</accession>
<proteinExistence type="predicted"/>
<dbReference type="EMBL" id="RRYP01005712">
    <property type="protein sequence ID" value="TNV81809.1"/>
    <property type="molecule type" value="Genomic_DNA"/>
</dbReference>
<gene>
    <name evidence="2" type="ORF">FGO68_gene6651</name>
</gene>
<keyword evidence="1" id="KW-0812">Transmembrane</keyword>
<protein>
    <submittedName>
        <fullName evidence="2">Uncharacterized protein</fullName>
    </submittedName>
</protein>
<keyword evidence="1" id="KW-0472">Membrane</keyword>
<keyword evidence="1" id="KW-1133">Transmembrane helix</keyword>
<dbReference type="Proteomes" id="UP000785679">
    <property type="component" value="Unassembled WGS sequence"/>
</dbReference>
<sequence length="101" mass="11807">MLQAEIRSILSLLSLPKQYPLFMINFCQCLHIYARIPNAQSLVEIHSFLIVLELLLNQFLNEFSNIALTFATVTLFYYRSILSSSYFSSFLPASFYFFFIL</sequence>
<organism evidence="2 3">
    <name type="scientific">Halteria grandinella</name>
    <dbReference type="NCBI Taxonomy" id="5974"/>
    <lineage>
        <taxon>Eukaryota</taxon>
        <taxon>Sar</taxon>
        <taxon>Alveolata</taxon>
        <taxon>Ciliophora</taxon>
        <taxon>Intramacronucleata</taxon>
        <taxon>Spirotrichea</taxon>
        <taxon>Stichotrichia</taxon>
        <taxon>Sporadotrichida</taxon>
        <taxon>Halteriidae</taxon>
        <taxon>Halteria</taxon>
    </lineage>
</organism>
<feature type="transmembrane region" description="Helical" evidence="1">
    <location>
        <begin position="76"/>
        <end position="99"/>
    </location>
</feature>
<reference evidence="2" key="1">
    <citation type="submission" date="2019-06" db="EMBL/GenBank/DDBJ databases">
        <authorList>
            <person name="Zheng W."/>
        </authorList>
    </citation>
    <scope>NUCLEOTIDE SEQUENCE</scope>
    <source>
        <strain evidence="2">QDHG01</strain>
    </source>
</reference>
<evidence type="ECO:0000313" key="2">
    <source>
        <dbReference type="EMBL" id="TNV81809.1"/>
    </source>
</evidence>
<comment type="caution">
    <text evidence="2">The sequence shown here is derived from an EMBL/GenBank/DDBJ whole genome shotgun (WGS) entry which is preliminary data.</text>
</comment>
<dbReference type="AlphaFoldDB" id="A0A8J8NWA5"/>
<evidence type="ECO:0000256" key="1">
    <source>
        <dbReference type="SAM" id="Phobius"/>
    </source>
</evidence>
<keyword evidence="3" id="KW-1185">Reference proteome</keyword>